<evidence type="ECO:0008006" key="4">
    <source>
        <dbReference type="Google" id="ProtNLM"/>
    </source>
</evidence>
<organism evidence="2 3">
    <name type="scientific">Dacryopinax primogenitus (strain DJM 731)</name>
    <name type="common">Brown rot fungus</name>
    <dbReference type="NCBI Taxonomy" id="1858805"/>
    <lineage>
        <taxon>Eukaryota</taxon>
        <taxon>Fungi</taxon>
        <taxon>Dikarya</taxon>
        <taxon>Basidiomycota</taxon>
        <taxon>Agaricomycotina</taxon>
        <taxon>Dacrymycetes</taxon>
        <taxon>Dacrymycetales</taxon>
        <taxon>Dacrymycetaceae</taxon>
        <taxon>Dacryopinax</taxon>
    </lineage>
</organism>
<protein>
    <recommendedName>
        <fullName evidence="4">VWFA domain-containing protein</fullName>
    </recommendedName>
</protein>
<dbReference type="HOGENOM" id="CLU_040578_2_0_1"/>
<dbReference type="RefSeq" id="XP_040633283.1">
    <property type="nucleotide sequence ID" value="XM_040771569.1"/>
</dbReference>
<dbReference type="AlphaFoldDB" id="M5GBN4"/>
<dbReference type="STRING" id="1858805.M5GBN4"/>
<name>M5GBN4_DACPD</name>
<dbReference type="OMA" id="TIDIRFF"/>
<dbReference type="PANTHER" id="PTHR34706">
    <property type="entry name" value="SLR1338 PROTEIN"/>
    <property type="match status" value="1"/>
</dbReference>
<evidence type="ECO:0000256" key="1">
    <source>
        <dbReference type="SAM" id="MobiDB-lite"/>
    </source>
</evidence>
<dbReference type="Gene3D" id="3.40.50.410">
    <property type="entry name" value="von Willebrand factor, type A domain"/>
    <property type="match status" value="1"/>
</dbReference>
<dbReference type="InterPro" id="IPR036465">
    <property type="entry name" value="vWFA_dom_sf"/>
</dbReference>
<sequence>MDDGADMPPTVRPHASVYRPPTPPTSAGSRYTSFRVQSPTQEAVSPQVARQTSHSSGRSRGSHRRRGSTGIEDPLALLRKYDTIILVDDSVSMADLWDDAKDALAEIALLAARYDIDGVDIHFVNDKREGTNLRTAESVMQLFASVNPAGEYSEIAGRLEDFLLPYLSRAEKYQEAVELGTAALLPKVRPINFIVLTDGVPSDDPESVIVAAARRLDAHNFPLSQVGIQFVQLGDDPEATEVLQYLDDGLGKAHGIRDMVDWTLLPEGGLDASVLTKILLGGINRRVDGK</sequence>
<accession>M5GBN4</accession>
<evidence type="ECO:0000313" key="2">
    <source>
        <dbReference type="EMBL" id="EJU06389.1"/>
    </source>
</evidence>
<dbReference type="GeneID" id="63686631"/>
<keyword evidence="3" id="KW-1185">Reference proteome</keyword>
<feature type="compositionally biased region" description="Polar residues" evidence="1">
    <location>
        <begin position="25"/>
        <end position="51"/>
    </location>
</feature>
<proteinExistence type="predicted"/>
<reference evidence="2 3" key="1">
    <citation type="journal article" date="2012" name="Science">
        <title>The Paleozoic origin of enzymatic lignin decomposition reconstructed from 31 fungal genomes.</title>
        <authorList>
            <person name="Floudas D."/>
            <person name="Binder M."/>
            <person name="Riley R."/>
            <person name="Barry K."/>
            <person name="Blanchette R.A."/>
            <person name="Henrissat B."/>
            <person name="Martinez A.T."/>
            <person name="Otillar R."/>
            <person name="Spatafora J.W."/>
            <person name="Yadav J.S."/>
            <person name="Aerts A."/>
            <person name="Benoit I."/>
            <person name="Boyd A."/>
            <person name="Carlson A."/>
            <person name="Copeland A."/>
            <person name="Coutinho P.M."/>
            <person name="de Vries R.P."/>
            <person name="Ferreira P."/>
            <person name="Findley K."/>
            <person name="Foster B."/>
            <person name="Gaskell J."/>
            <person name="Glotzer D."/>
            <person name="Gorecki P."/>
            <person name="Heitman J."/>
            <person name="Hesse C."/>
            <person name="Hori C."/>
            <person name="Igarashi K."/>
            <person name="Jurgens J.A."/>
            <person name="Kallen N."/>
            <person name="Kersten P."/>
            <person name="Kohler A."/>
            <person name="Kuees U."/>
            <person name="Kumar T.K.A."/>
            <person name="Kuo A."/>
            <person name="LaButti K."/>
            <person name="Larrondo L.F."/>
            <person name="Lindquist E."/>
            <person name="Ling A."/>
            <person name="Lombard V."/>
            <person name="Lucas S."/>
            <person name="Lundell T."/>
            <person name="Martin R."/>
            <person name="McLaughlin D.J."/>
            <person name="Morgenstern I."/>
            <person name="Morin E."/>
            <person name="Murat C."/>
            <person name="Nagy L.G."/>
            <person name="Nolan M."/>
            <person name="Ohm R.A."/>
            <person name="Patyshakuliyeva A."/>
            <person name="Rokas A."/>
            <person name="Ruiz-Duenas F.J."/>
            <person name="Sabat G."/>
            <person name="Salamov A."/>
            <person name="Samejima M."/>
            <person name="Schmutz J."/>
            <person name="Slot J.C."/>
            <person name="St John F."/>
            <person name="Stenlid J."/>
            <person name="Sun H."/>
            <person name="Sun S."/>
            <person name="Syed K."/>
            <person name="Tsang A."/>
            <person name="Wiebenga A."/>
            <person name="Young D."/>
            <person name="Pisabarro A."/>
            <person name="Eastwood D.C."/>
            <person name="Martin F."/>
            <person name="Cullen D."/>
            <person name="Grigoriev I.V."/>
            <person name="Hibbett D.S."/>
        </authorList>
    </citation>
    <scope>NUCLEOTIDE SEQUENCE [LARGE SCALE GENOMIC DNA]</scope>
    <source>
        <strain evidence="2 3">DJM-731 SS1</strain>
    </source>
</reference>
<dbReference type="SUPFAM" id="SSF53300">
    <property type="entry name" value="vWA-like"/>
    <property type="match status" value="1"/>
</dbReference>
<evidence type="ECO:0000313" key="3">
    <source>
        <dbReference type="Proteomes" id="UP000030653"/>
    </source>
</evidence>
<dbReference type="PANTHER" id="PTHR34706:SF1">
    <property type="entry name" value="VWFA DOMAIN-CONTAINING PROTEIN"/>
    <property type="match status" value="1"/>
</dbReference>
<dbReference type="Proteomes" id="UP000030653">
    <property type="component" value="Unassembled WGS sequence"/>
</dbReference>
<dbReference type="EMBL" id="JH795855">
    <property type="protein sequence ID" value="EJU06389.1"/>
    <property type="molecule type" value="Genomic_DNA"/>
</dbReference>
<gene>
    <name evidence="2" type="ORF">DACRYDRAFT_19564</name>
</gene>
<dbReference type="OrthoDB" id="2142040at2759"/>
<feature type="region of interest" description="Disordered" evidence="1">
    <location>
        <begin position="1"/>
        <end position="69"/>
    </location>
</feature>